<protein>
    <submittedName>
        <fullName evidence="3">Mycofactocin-coupled SDR family oxidoreductase</fullName>
    </submittedName>
</protein>
<dbReference type="RefSeq" id="WP_200174878.1">
    <property type="nucleotide sequence ID" value="NZ_BAABKQ010000001.1"/>
</dbReference>
<dbReference type="PANTHER" id="PTHR24321">
    <property type="entry name" value="DEHYDROGENASES, SHORT CHAIN"/>
    <property type="match status" value="1"/>
</dbReference>
<dbReference type="EMBL" id="BAABKQ010000001">
    <property type="protein sequence ID" value="GAA4804307.1"/>
    <property type="molecule type" value="Genomic_DNA"/>
</dbReference>
<evidence type="ECO:0000256" key="1">
    <source>
        <dbReference type="ARBA" id="ARBA00006484"/>
    </source>
</evidence>
<dbReference type="SUPFAM" id="SSF51735">
    <property type="entry name" value="NAD(P)-binding Rossmann-fold domains"/>
    <property type="match status" value="1"/>
</dbReference>
<dbReference type="PRINTS" id="PR00080">
    <property type="entry name" value="SDRFAMILY"/>
</dbReference>
<keyword evidence="4" id="KW-1185">Reference proteome</keyword>
<dbReference type="InterPro" id="IPR002347">
    <property type="entry name" value="SDR_fam"/>
</dbReference>
<evidence type="ECO:0000256" key="2">
    <source>
        <dbReference type="ARBA" id="ARBA00023002"/>
    </source>
</evidence>
<comment type="caution">
    <text evidence="3">The sequence shown here is derived from an EMBL/GenBank/DDBJ whole genome shotgun (WGS) entry which is preliminary data.</text>
</comment>
<dbReference type="InterPro" id="IPR020904">
    <property type="entry name" value="Sc_DH/Rdtase_CS"/>
</dbReference>
<dbReference type="PANTHER" id="PTHR24321:SF8">
    <property type="entry name" value="ESTRADIOL 17-BETA-DEHYDROGENASE 8-RELATED"/>
    <property type="match status" value="1"/>
</dbReference>
<dbReference type="InterPro" id="IPR036291">
    <property type="entry name" value="NAD(P)-bd_dom_sf"/>
</dbReference>
<dbReference type="Proteomes" id="UP001500839">
    <property type="component" value="Unassembled WGS sequence"/>
</dbReference>
<dbReference type="PROSITE" id="PS00061">
    <property type="entry name" value="ADH_SHORT"/>
    <property type="match status" value="1"/>
</dbReference>
<sequence>MGRGTDRRLAGKVALVTGAGAGMGLAFAGRLAAEGADIIAVDLDAAGLDAAARSVREHGRGVLEVRADVREQVALDEAVRGGVEQFGGLDIVVANAGASRNPGPSWTIDEAEWNLAVEVNVTGTWHTVKSAAPALAERGGGSVILISSTAGIKSVPGASQYSAAKHAVIGLMRTLANELGGHSIRVNAVLPGAVNTAMTNNTQTFARLRPDLENPGADDVAGVLAARHLLPIPWAEPEDVAHAVAFLASDESRCITGQQIVVDAGLTQKVA</sequence>
<evidence type="ECO:0000313" key="3">
    <source>
        <dbReference type="EMBL" id="GAA4804307.1"/>
    </source>
</evidence>
<dbReference type="Pfam" id="PF13561">
    <property type="entry name" value="adh_short_C2"/>
    <property type="match status" value="1"/>
</dbReference>
<dbReference type="Gene3D" id="3.40.50.720">
    <property type="entry name" value="NAD(P)-binding Rossmann-like Domain"/>
    <property type="match status" value="1"/>
</dbReference>
<accession>A0ABP9C866</accession>
<reference evidence="4" key="1">
    <citation type="journal article" date="2019" name="Int. J. Syst. Evol. Microbiol.">
        <title>The Global Catalogue of Microorganisms (GCM) 10K type strain sequencing project: providing services to taxonomists for standard genome sequencing and annotation.</title>
        <authorList>
            <consortium name="The Broad Institute Genomics Platform"/>
            <consortium name="The Broad Institute Genome Sequencing Center for Infectious Disease"/>
            <person name="Wu L."/>
            <person name="Ma J."/>
        </authorList>
    </citation>
    <scope>NUCLEOTIDE SEQUENCE [LARGE SCALE GENOMIC DNA]</scope>
    <source>
        <strain evidence="4">JCM 18542</strain>
    </source>
</reference>
<organism evidence="3 4">
    <name type="scientific">Tomitella cavernea</name>
    <dbReference type="NCBI Taxonomy" id="1387982"/>
    <lineage>
        <taxon>Bacteria</taxon>
        <taxon>Bacillati</taxon>
        <taxon>Actinomycetota</taxon>
        <taxon>Actinomycetes</taxon>
        <taxon>Mycobacteriales</taxon>
        <taxon>Tomitella</taxon>
    </lineage>
</organism>
<name>A0ABP9C866_9ACTN</name>
<dbReference type="CDD" id="cd05233">
    <property type="entry name" value="SDR_c"/>
    <property type="match status" value="1"/>
</dbReference>
<proteinExistence type="inferred from homology"/>
<keyword evidence="2" id="KW-0560">Oxidoreductase</keyword>
<gene>
    <name evidence="3" type="ORF">GCM10023353_03510</name>
</gene>
<evidence type="ECO:0000313" key="4">
    <source>
        <dbReference type="Proteomes" id="UP001500839"/>
    </source>
</evidence>
<dbReference type="PRINTS" id="PR00081">
    <property type="entry name" value="GDHRDH"/>
</dbReference>
<comment type="similarity">
    <text evidence="1">Belongs to the short-chain dehydrogenases/reductases (SDR) family.</text>
</comment>